<organism evidence="2 3">
    <name type="scientific">Podospora australis</name>
    <dbReference type="NCBI Taxonomy" id="1536484"/>
    <lineage>
        <taxon>Eukaryota</taxon>
        <taxon>Fungi</taxon>
        <taxon>Dikarya</taxon>
        <taxon>Ascomycota</taxon>
        <taxon>Pezizomycotina</taxon>
        <taxon>Sordariomycetes</taxon>
        <taxon>Sordariomycetidae</taxon>
        <taxon>Sordariales</taxon>
        <taxon>Podosporaceae</taxon>
        <taxon>Podospora</taxon>
    </lineage>
</organism>
<keyword evidence="3" id="KW-1185">Reference proteome</keyword>
<gene>
    <name evidence="2" type="ORF">QBC35DRAFT_433290</name>
</gene>
<dbReference type="InterPro" id="IPR003615">
    <property type="entry name" value="HNH_nuc"/>
</dbReference>
<name>A0AAN7AJX6_9PEZI</name>
<evidence type="ECO:0000313" key="3">
    <source>
        <dbReference type="Proteomes" id="UP001302126"/>
    </source>
</evidence>
<proteinExistence type="predicted"/>
<dbReference type="Proteomes" id="UP001302126">
    <property type="component" value="Unassembled WGS sequence"/>
</dbReference>
<dbReference type="EMBL" id="MU864390">
    <property type="protein sequence ID" value="KAK4188305.1"/>
    <property type="molecule type" value="Genomic_DNA"/>
</dbReference>
<dbReference type="AlphaFoldDB" id="A0AAN7AJX6"/>
<reference evidence="2" key="2">
    <citation type="submission" date="2023-05" db="EMBL/GenBank/DDBJ databases">
        <authorList>
            <consortium name="Lawrence Berkeley National Laboratory"/>
            <person name="Steindorff A."/>
            <person name="Hensen N."/>
            <person name="Bonometti L."/>
            <person name="Westerberg I."/>
            <person name="Brannstrom I.O."/>
            <person name="Guillou S."/>
            <person name="Cros-Aarteil S."/>
            <person name="Calhoun S."/>
            <person name="Haridas S."/>
            <person name="Kuo A."/>
            <person name="Mondo S."/>
            <person name="Pangilinan J."/>
            <person name="Riley R."/>
            <person name="Labutti K."/>
            <person name="Andreopoulos B."/>
            <person name="Lipzen A."/>
            <person name="Chen C."/>
            <person name="Yanf M."/>
            <person name="Daum C."/>
            <person name="Ng V."/>
            <person name="Clum A."/>
            <person name="Ohm R."/>
            <person name="Martin F."/>
            <person name="Silar P."/>
            <person name="Natvig D."/>
            <person name="Lalanne C."/>
            <person name="Gautier V."/>
            <person name="Ament-Velasquez S.L."/>
            <person name="Kruys A."/>
            <person name="Hutchinson M.I."/>
            <person name="Powell A.J."/>
            <person name="Barry K."/>
            <person name="Miller A.N."/>
            <person name="Grigoriev I.V."/>
            <person name="Debuchy R."/>
            <person name="Gladieux P."/>
            <person name="Thoren M.H."/>
            <person name="Johannesson H."/>
        </authorList>
    </citation>
    <scope>NUCLEOTIDE SEQUENCE</scope>
    <source>
        <strain evidence="2">PSN309</strain>
    </source>
</reference>
<sequence>MPLTNQVLKAWFLDHIEQQIKELRDDLAKLPATDNGSLVRRNRLRHLHAMLAVIHDTTSLLVSAELDASFRACSNQGDVDGLFLTYFDHILDHIGKLLDQWNEKNRADKPEKAQLEVNLGRHHDRDQHSAADADAKEVIQSWYEECILTGSADRDMLEAAHIIDVPLANLKHREPDRMDLWNGLKKLWPAEEHHSVLLEEQNDQRNILPLEIVAHWFWDNHYLALRPIPHPSDPVHRLYIQVMWLEDIDEEGNLAHSPWDHRKAGIVDLRRLHFNEARHGNSFADSIYVKHGDVYELITPNAESRPLPNLHFLQVRFALQKLHAGMLSAGALDDIFCGVEPSPTDDVDPVIIEEFLPRVWDKIIKTAKYKFLLGYEAAECWRGYIAMQEYRDHQRKERELDSEDFEVKTEVLSKAQESGEGVPVSAT</sequence>
<comment type="caution">
    <text evidence="2">The sequence shown here is derived from an EMBL/GenBank/DDBJ whole genome shotgun (WGS) entry which is preliminary data.</text>
</comment>
<evidence type="ECO:0000259" key="1">
    <source>
        <dbReference type="Pfam" id="PF13391"/>
    </source>
</evidence>
<protein>
    <recommendedName>
        <fullName evidence="1">HNH nuclease domain-containing protein</fullName>
    </recommendedName>
</protein>
<feature type="domain" description="HNH nuclease" evidence="1">
    <location>
        <begin position="146"/>
        <end position="225"/>
    </location>
</feature>
<dbReference type="Pfam" id="PF13391">
    <property type="entry name" value="HNH_2"/>
    <property type="match status" value="1"/>
</dbReference>
<accession>A0AAN7AJX6</accession>
<evidence type="ECO:0000313" key="2">
    <source>
        <dbReference type="EMBL" id="KAK4188305.1"/>
    </source>
</evidence>
<reference evidence="2" key="1">
    <citation type="journal article" date="2023" name="Mol. Phylogenet. Evol.">
        <title>Genome-scale phylogeny and comparative genomics of the fungal order Sordariales.</title>
        <authorList>
            <person name="Hensen N."/>
            <person name="Bonometti L."/>
            <person name="Westerberg I."/>
            <person name="Brannstrom I.O."/>
            <person name="Guillou S."/>
            <person name="Cros-Aarteil S."/>
            <person name="Calhoun S."/>
            <person name="Haridas S."/>
            <person name="Kuo A."/>
            <person name="Mondo S."/>
            <person name="Pangilinan J."/>
            <person name="Riley R."/>
            <person name="LaButti K."/>
            <person name="Andreopoulos B."/>
            <person name="Lipzen A."/>
            <person name="Chen C."/>
            <person name="Yan M."/>
            <person name="Daum C."/>
            <person name="Ng V."/>
            <person name="Clum A."/>
            <person name="Steindorff A."/>
            <person name="Ohm R.A."/>
            <person name="Martin F."/>
            <person name="Silar P."/>
            <person name="Natvig D.O."/>
            <person name="Lalanne C."/>
            <person name="Gautier V."/>
            <person name="Ament-Velasquez S.L."/>
            <person name="Kruys A."/>
            <person name="Hutchinson M.I."/>
            <person name="Powell A.J."/>
            <person name="Barry K."/>
            <person name="Miller A.N."/>
            <person name="Grigoriev I.V."/>
            <person name="Debuchy R."/>
            <person name="Gladieux P."/>
            <person name="Hiltunen Thoren M."/>
            <person name="Johannesson H."/>
        </authorList>
    </citation>
    <scope>NUCLEOTIDE SEQUENCE</scope>
    <source>
        <strain evidence="2">PSN309</strain>
    </source>
</reference>